<name>A0A225DW72_9BACT</name>
<dbReference type="GO" id="GO:0046872">
    <property type="term" value="F:metal ion binding"/>
    <property type="evidence" value="ECO:0007669"/>
    <property type="project" value="InterPro"/>
</dbReference>
<dbReference type="NCBIfam" id="TIGR00306">
    <property type="entry name" value="apgM"/>
    <property type="match status" value="1"/>
</dbReference>
<organism evidence="8 9">
    <name type="scientific">Fimbriiglobus ruber</name>
    <dbReference type="NCBI Taxonomy" id="1908690"/>
    <lineage>
        <taxon>Bacteria</taxon>
        <taxon>Pseudomonadati</taxon>
        <taxon>Planctomycetota</taxon>
        <taxon>Planctomycetia</taxon>
        <taxon>Gemmatales</taxon>
        <taxon>Gemmataceae</taxon>
        <taxon>Fimbriiglobus</taxon>
    </lineage>
</organism>
<dbReference type="NCBIfam" id="NF003242">
    <property type="entry name" value="PRK04200.1"/>
    <property type="match status" value="1"/>
</dbReference>
<comment type="function">
    <text evidence="2">Catalyzes the interconversion of 2-phosphoglycerate and 3-phosphoglycerate.</text>
</comment>
<gene>
    <name evidence="8" type="ORF">FRUB_01972</name>
</gene>
<evidence type="ECO:0000256" key="4">
    <source>
        <dbReference type="ARBA" id="ARBA00005524"/>
    </source>
</evidence>
<dbReference type="GO" id="GO:0006096">
    <property type="term" value="P:glycolytic process"/>
    <property type="evidence" value="ECO:0007669"/>
    <property type="project" value="UniProtKB-KW"/>
</dbReference>
<evidence type="ECO:0000256" key="3">
    <source>
        <dbReference type="ARBA" id="ARBA00004921"/>
    </source>
</evidence>
<comment type="catalytic activity">
    <reaction evidence="1">
        <text>(2R)-2-phosphoglycerate = (2R)-3-phosphoglycerate</text>
        <dbReference type="Rhea" id="RHEA:15901"/>
        <dbReference type="ChEBI" id="CHEBI:58272"/>
        <dbReference type="ChEBI" id="CHEBI:58289"/>
        <dbReference type="EC" id="5.4.2.12"/>
    </reaction>
</comment>
<dbReference type="NCBIfam" id="TIGR02535">
    <property type="entry name" value="hyp_Hser_kinase"/>
    <property type="match status" value="1"/>
</dbReference>
<dbReference type="InterPro" id="IPR017850">
    <property type="entry name" value="Alkaline_phosphatase_core_sf"/>
</dbReference>
<dbReference type="InterPro" id="IPR023665">
    <property type="entry name" value="ApgAM_prokaryotes"/>
</dbReference>
<keyword evidence="5" id="KW-0324">Glycolysis</keyword>
<evidence type="ECO:0000256" key="2">
    <source>
        <dbReference type="ARBA" id="ARBA00002315"/>
    </source>
</evidence>
<dbReference type="Pfam" id="PF01676">
    <property type="entry name" value="Metalloenzyme"/>
    <property type="match status" value="1"/>
</dbReference>
<dbReference type="SUPFAM" id="SSF53649">
    <property type="entry name" value="Alkaline phosphatase-like"/>
    <property type="match status" value="1"/>
</dbReference>
<evidence type="ECO:0000256" key="1">
    <source>
        <dbReference type="ARBA" id="ARBA00000370"/>
    </source>
</evidence>
<dbReference type="EMBL" id="NIDE01000002">
    <property type="protein sequence ID" value="OWK45641.1"/>
    <property type="molecule type" value="Genomic_DNA"/>
</dbReference>
<comment type="similarity">
    <text evidence="4">Belongs to the BPG-independent phosphoglycerate mutase family. A-PGAM subfamily.</text>
</comment>
<proteinExistence type="inferred from homology"/>
<dbReference type="PANTHER" id="PTHR31209">
    <property type="entry name" value="COFACTOR-INDEPENDENT PHOSPHOGLYCERATE MUTASE"/>
    <property type="match status" value="1"/>
</dbReference>
<reference evidence="9" key="1">
    <citation type="submission" date="2017-06" db="EMBL/GenBank/DDBJ databases">
        <title>Genome analysis of Fimbriiglobus ruber SP5, the first member of the order Planctomycetales with confirmed chitinolytic capability.</title>
        <authorList>
            <person name="Ravin N.V."/>
            <person name="Rakitin A.L."/>
            <person name="Ivanova A.A."/>
            <person name="Beletsky A.V."/>
            <person name="Kulichevskaya I.S."/>
            <person name="Mardanov A.V."/>
            <person name="Dedysh S.N."/>
        </authorList>
    </citation>
    <scope>NUCLEOTIDE SEQUENCE [LARGE SCALE GENOMIC DNA]</scope>
    <source>
        <strain evidence="9">SP5</strain>
    </source>
</reference>
<sequence>MNTKYVIVIPDGCADEPVDALGGLTPLQAARLPNMDRVARAGVVGRANNVPPTLTPASDVATLSLFGYDPLQVYTGRAPLETAAMGIHLGPNDWAIRCNLVYVPDGRMRDFTAGHICSADGRELILALQKELGGRELVGGTLEFHPGVQYRNILVWRGHGGPAPFEGTKAQPPHDIPDREVADYLPSGPGRDALVQLMEASKPILAAHPVNQARIARGDKPATQIWLWGHGKAPRVESFSEVYGPSGAIISAVDLVRGVGVLIGWHRIDVPGTTGYLDTDYAAKGKYAIEALGAFDLVCVHVEAPDEASHEGRADEKVKALERIDEHIVGPLLDALPRYDSWRILVEPDHRTTLKTRAHAYGAVAFAAAGAGIAPAGQTSYDEPTADASPLSFDPGWGLMKWFLGK</sequence>
<dbReference type="GO" id="GO:0004619">
    <property type="term" value="F:phosphoglycerate mutase activity"/>
    <property type="evidence" value="ECO:0007669"/>
    <property type="project" value="UniProtKB-EC"/>
</dbReference>
<comment type="pathway">
    <text evidence="3">Carbohydrate degradation.</text>
</comment>
<dbReference type="AlphaFoldDB" id="A0A225DW72"/>
<keyword evidence="6" id="KW-0413">Isomerase</keyword>
<evidence type="ECO:0000256" key="6">
    <source>
        <dbReference type="ARBA" id="ARBA00023235"/>
    </source>
</evidence>
<dbReference type="PANTHER" id="PTHR31209:SF4">
    <property type="entry name" value="2,3-BISPHOSPHOGLYCERATE-INDEPENDENT PHOSPHOGLYCERATE MUTASE"/>
    <property type="match status" value="1"/>
</dbReference>
<accession>A0A225DW72</accession>
<dbReference type="CDD" id="cd16011">
    <property type="entry name" value="iPGM_like"/>
    <property type="match status" value="1"/>
</dbReference>
<evidence type="ECO:0000256" key="5">
    <source>
        <dbReference type="ARBA" id="ARBA00023152"/>
    </source>
</evidence>
<dbReference type="RefSeq" id="WP_088253340.1">
    <property type="nucleotide sequence ID" value="NZ_NIDE01000002.1"/>
</dbReference>
<evidence type="ECO:0000313" key="8">
    <source>
        <dbReference type="EMBL" id="OWK45641.1"/>
    </source>
</evidence>
<dbReference type="InterPro" id="IPR006124">
    <property type="entry name" value="Metalloenzyme"/>
</dbReference>
<evidence type="ECO:0000259" key="7">
    <source>
        <dbReference type="Pfam" id="PF01676"/>
    </source>
</evidence>
<evidence type="ECO:0000313" key="9">
    <source>
        <dbReference type="Proteomes" id="UP000214646"/>
    </source>
</evidence>
<dbReference type="Pfam" id="PF10143">
    <property type="entry name" value="PhosphMutase"/>
    <property type="match status" value="1"/>
</dbReference>
<dbReference type="PIRSF" id="PIRSF006392">
    <property type="entry name" value="IPGAM_arch"/>
    <property type="match status" value="1"/>
</dbReference>
<dbReference type="Proteomes" id="UP000214646">
    <property type="component" value="Unassembled WGS sequence"/>
</dbReference>
<dbReference type="Gene3D" id="3.40.720.10">
    <property type="entry name" value="Alkaline Phosphatase, subunit A"/>
    <property type="match status" value="2"/>
</dbReference>
<keyword evidence="9" id="KW-1185">Reference proteome</keyword>
<feature type="domain" description="Metalloenzyme" evidence="7">
    <location>
        <begin position="4"/>
        <end position="377"/>
    </location>
</feature>
<protein>
    <recommendedName>
        <fullName evidence="7">Metalloenzyme domain-containing protein</fullName>
    </recommendedName>
</protein>
<comment type="caution">
    <text evidence="8">The sequence shown here is derived from an EMBL/GenBank/DDBJ whole genome shotgun (WGS) entry which is preliminary data.</text>
</comment>
<dbReference type="OrthoDB" id="9804453at2"/>
<dbReference type="InterPro" id="IPR004456">
    <property type="entry name" value="Pglycerate_mutase_ApgM"/>
</dbReference>